<evidence type="ECO:0000256" key="2">
    <source>
        <dbReference type="ARBA" id="ARBA00023163"/>
    </source>
</evidence>
<evidence type="ECO:0000256" key="1">
    <source>
        <dbReference type="ARBA" id="ARBA00004123"/>
    </source>
</evidence>
<dbReference type="PANTHER" id="PTHR36968:SF8">
    <property type="entry name" value="HOMEOBOX-DDT DOMAIN PROTEIN RLT3 ISOFORM X1"/>
    <property type="match status" value="1"/>
</dbReference>
<name>A0A834YKA2_TETSI</name>
<evidence type="ECO:0000313" key="10">
    <source>
        <dbReference type="Proteomes" id="UP000655225"/>
    </source>
</evidence>
<evidence type="ECO:0008006" key="11">
    <source>
        <dbReference type="Google" id="ProtNLM"/>
    </source>
</evidence>
<dbReference type="PANTHER" id="PTHR36968">
    <property type="entry name" value="HOMEOBOX-DDT DOMAIN PROTEIN RLT2"/>
    <property type="match status" value="1"/>
</dbReference>
<keyword evidence="2" id="KW-0804">Transcription</keyword>
<protein>
    <recommendedName>
        <fullName evidence="11">WHIM2 domain-containing protein</fullName>
    </recommendedName>
</protein>
<dbReference type="InterPro" id="IPR028942">
    <property type="entry name" value="WHIM1_dom"/>
</dbReference>
<dbReference type="Pfam" id="PF15612">
    <property type="entry name" value="WHIM1"/>
    <property type="match status" value="1"/>
</dbReference>
<accession>A0A834YKA2</accession>
<dbReference type="GO" id="GO:0005634">
    <property type="term" value="C:nucleus"/>
    <property type="evidence" value="ECO:0007669"/>
    <property type="project" value="UniProtKB-SubCell"/>
</dbReference>
<dbReference type="Pfam" id="PF05066">
    <property type="entry name" value="HARE-HTH"/>
    <property type="match status" value="1"/>
</dbReference>
<feature type="domain" description="WHIM2" evidence="8">
    <location>
        <begin position="421"/>
        <end position="469"/>
    </location>
</feature>
<feature type="domain" description="HTH HARE-type" evidence="6">
    <location>
        <begin position="138"/>
        <end position="204"/>
    </location>
</feature>
<feature type="transmembrane region" description="Helical" evidence="5">
    <location>
        <begin position="469"/>
        <end position="490"/>
    </location>
</feature>
<proteinExistence type="predicted"/>
<evidence type="ECO:0000259" key="7">
    <source>
        <dbReference type="Pfam" id="PF15612"/>
    </source>
</evidence>
<comment type="caution">
    <text evidence="9">The sequence shown here is derived from an EMBL/GenBank/DDBJ whole genome shotgun (WGS) entry which is preliminary data.</text>
</comment>
<evidence type="ECO:0000313" key="9">
    <source>
        <dbReference type="EMBL" id="KAF8389530.1"/>
    </source>
</evidence>
<keyword evidence="5" id="KW-0812">Transmembrane</keyword>
<evidence type="ECO:0000259" key="6">
    <source>
        <dbReference type="Pfam" id="PF05066"/>
    </source>
</evidence>
<feature type="compositionally biased region" description="Acidic residues" evidence="4">
    <location>
        <begin position="215"/>
        <end position="229"/>
    </location>
</feature>
<dbReference type="AlphaFoldDB" id="A0A834YKA2"/>
<reference evidence="9 10" key="1">
    <citation type="submission" date="2020-04" db="EMBL/GenBank/DDBJ databases">
        <title>Plant Genome Project.</title>
        <authorList>
            <person name="Zhang R.-G."/>
        </authorList>
    </citation>
    <scope>NUCLEOTIDE SEQUENCE [LARGE SCALE GENOMIC DNA]</scope>
    <source>
        <strain evidence="9">YNK0</strain>
        <tissue evidence="9">Leaf</tissue>
    </source>
</reference>
<sequence length="495" mass="55792">MTYGVNEEKIMKYHKNLLSVLVSSLGTGKGFWGYNWSGVGKFDCSRRLSIETDLRLIKECILCSSLLKCLENFLNYMVEHQEFVLKFWKRSLNPLTWTEILRQVLVAAGYGSKQSTLRRESLNKEGNRMAKYGLRPSTLKGELFAILSEQGNNGLKVSELAKSFQIVKLNLASTTDELELLICSTLSSDITLFEKISPSAYRLRIDPITKGAEDFQSDTEDSGSVDDDYKDSGTDSSGDDESELDSATANLSQIRHMGRKMKNNMLTIYSEIDDSDPGEVWVLGLMEGEYSDLNVEEKLNALVALVDITSSGSSIRMEEPVRAITESIPDNHHGSGAKIKRSSAKQHNFPKPFWGHVEHMYGTKDIHTSPDFLPVDSLATISQASVKEKSSSKRNALRWLDGSKTKDFESKEVGSDVHPMQSVYLGSDRRYNRYWLFLGPCSAEDPGHRRVYFESSEDGHWEVIDTEEVIYSAFLFVLCGLLMMSPKLIFYDLPF</sequence>
<dbReference type="Pfam" id="PF15613">
    <property type="entry name" value="WSD"/>
    <property type="match status" value="1"/>
</dbReference>
<dbReference type="OrthoDB" id="6159439at2759"/>
<evidence type="ECO:0000256" key="5">
    <source>
        <dbReference type="SAM" id="Phobius"/>
    </source>
</evidence>
<organism evidence="9 10">
    <name type="scientific">Tetracentron sinense</name>
    <name type="common">Spur-leaf</name>
    <dbReference type="NCBI Taxonomy" id="13715"/>
    <lineage>
        <taxon>Eukaryota</taxon>
        <taxon>Viridiplantae</taxon>
        <taxon>Streptophyta</taxon>
        <taxon>Embryophyta</taxon>
        <taxon>Tracheophyta</taxon>
        <taxon>Spermatophyta</taxon>
        <taxon>Magnoliopsida</taxon>
        <taxon>Trochodendrales</taxon>
        <taxon>Trochodendraceae</taxon>
        <taxon>Tetracentron</taxon>
    </lineage>
</organism>
<feature type="domain" description="WHIM1" evidence="7">
    <location>
        <begin position="278"/>
        <end position="317"/>
    </location>
</feature>
<dbReference type="EMBL" id="JABCRI010000018">
    <property type="protein sequence ID" value="KAF8389530.1"/>
    <property type="molecule type" value="Genomic_DNA"/>
</dbReference>
<comment type="subcellular location">
    <subcellularLocation>
        <location evidence="1">Nucleus</location>
    </subcellularLocation>
</comment>
<dbReference type="Proteomes" id="UP000655225">
    <property type="component" value="Unassembled WGS sequence"/>
</dbReference>
<keyword evidence="5" id="KW-1133">Transmembrane helix</keyword>
<evidence type="ECO:0000256" key="3">
    <source>
        <dbReference type="ARBA" id="ARBA00023242"/>
    </source>
</evidence>
<evidence type="ECO:0000256" key="4">
    <source>
        <dbReference type="SAM" id="MobiDB-lite"/>
    </source>
</evidence>
<evidence type="ECO:0000259" key="8">
    <source>
        <dbReference type="Pfam" id="PF15613"/>
    </source>
</evidence>
<keyword evidence="5" id="KW-0472">Membrane</keyword>
<dbReference type="InterPro" id="IPR007759">
    <property type="entry name" value="Asxl_HARE-HTH"/>
</dbReference>
<keyword evidence="3" id="KW-0539">Nucleus</keyword>
<dbReference type="InterPro" id="IPR028941">
    <property type="entry name" value="WHIM2_dom"/>
</dbReference>
<feature type="region of interest" description="Disordered" evidence="4">
    <location>
        <begin position="212"/>
        <end position="245"/>
    </location>
</feature>
<dbReference type="InterPro" id="IPR044977">
    <property type="entry name" value="RLT1-3"/>
</dbReference>
<dbReference type="GO" id="GO:0006357">
    <property type="term" value="P:regulation of transcription by RNA polymerase II"/>
    <property type="evidence" value="ECO:0007669"/>
    <property type="project" value="InterPro"/>
</dbReference>
<gene>
    <name evidence="9" type="ORF">HHK36_024045</name>
</gene>
<keyword evidence="10" id="KW-1185">Reference proteome</keyword>